<dbReference type="Proteomes" id="UP001239213">
    <property type="component" value="Unassembled WGS sequence"/>
</dbReference>
<feature type="region of interest" description="Disordered" evidence="1">
    <location>
        <begin position="130"/>
        <end position="149"/>
    </location>
</feature>
<dbReference type="AlphaFoldDB" id="A0AAI9UXA1"/>
<evidence type="ECO:0000313" key="3">
    <source>
        <dbReference type="Proteomes" id="UP001239213"/>
    </source>
</evidence>
<protein>
    <submittedName>
        <fullName evidence="2">Uncharacterized protein</fullName>
    </submittedName>
</protein>
<proteinExistence type="predicted"/>
<sequence length="303" mass="32911">MFPYLTYSHYSPRSRSESENRLHQPSPAWCQNVHCLSPLWPTSTQTPPDADLTFDTTCPSALSPSFTNEVTSSSYHGLHQRDLGRPVLHHGVLDGFSNSYNSNHSRSTSYNGATVSRRFAHRRRYAIDSTISRRDPLRQSNDPGLISLGIPDDQSVHDLEAFDFSIGNGVDIPISAIFPGSASHLGPPPHQHGAQFDAPDWGSQAPLTRTGSTKRSRNESDSDDSSTSGDCPFCKNFSGDAKQLSTESISGATSGSMSARCPNVLCGSAPQGIYRDMTGLRIARKHSDATSVQRPFAAVVKTT</sequence>
<feature type="region of interest" description="Disordered" evidence="1">
    <location>
        <begin position="181"/>
        <end position="232"/>
    </location>
</feature>
<evidence type="ECO:0000256" key="1">
    <source>
        <dbReference type="SAM" id="MobiDB-lite"/>
    </source>
</evidence>
<reference evidence="2" key="1">
    <citation type="submission" date="2016-11" db="EMBL/GenBank/DDBJ databases">
        <title>The genome sequence of Colletotrichum cuscutae.</title>
        <authorList>
            <person name="Baroncelli R."/>
        </authorList>
    </citation>
    <scope>NUCLEOTIDE SEQUENCE</scope>
    <source>
        <strain evidence="2">IMI 304802</strain>
    </source>
</reference>
<accession>A0AAI9UXA1</accession>
<evidence type="ECO:0000313" key="2">
    <source>
        <dbReference type="EMBL" id="KAK1466459.1"/>
    </source>
</evidence>
<gene>
    <name evidence="2" type="ORF">CCUS01_01309</name>
</gene>
<keyword evidence="3" id="KW-1185">Reference proteome</keyword>
<name>A0AAI9UXA1_9PEZI</name>
<comment type="caution">
    <text evidence="2">The sequence shown here is derived from an EMBL/GenBank/DDBJ whole genome shotgun (WGS) entry which is preliminary data.</text>
</comment>
<dbReference type="EMBL" id="MPDP01000260">
    <property type="protein sequence ID" value="KAK1466459.1"/>
    <property type="molecule type" value="Genomic_DNA"/>
</dbReference>
<feature type="region of interest" description="Disordered" evidence="1">
    <location>
        <begin position="1"/>
        <end position="23"/>
    </location>
</feature>
<organism evidence="2 3">
    <name type="scientific">Colletotrichum cuscutae</name>
    <dbReference type="NCBI Taxonomy" id="1209917"/>
    <lineage>
        <taxon>Eukaryota</taxon>
        <taxon>Fungi</taxon>
        <taxon>Dikarya</taxon>
        <taxon>Ascomycota</taxon>
        <taxon>Pezizomycotina</taxon>
        <taxon>Sordariomycetes</taxon>
        <taxon>Hypocreomycetidae</taxon>
        <taxon>Glomerellales</taxon>
        <taxon>Glomerellaceae</taxon>
        <taxon>Colletotrichum</taxon>
        <taxon>Colletotrichum acutatum species complex</taxon>
    </lineage>
</organism>